<dbReference type="PRINTS" id="PR00410">
    <property type="entry name" value="PHEHYDRXLASE"/>
</dbReference>
<evidence type="ECO:0000313" key="7">
    <source>
        <dbReference type="Proteomes" id="UP000003165"/>
    </source>
</evidence>
<evidence type="ECO:0000256" key="1">
    <source>
        <dbReference type="ARBA" id="ARBA00001974"/>
    </source>
</evidence>
<dbReference type="InterPro" id="IPR001433">
    <property type="entry name" value="OxRdtase_FAD/NAD-bd"/>
</dbReference>
<dbReference type="CDD" id="cd06187">
    <property type="entry name" value="O2ase_reductase_like"/>
    <property type="match status" value="1"/>
</dbReference>
<dbReference type="PRINTS" id="PR00371">
    <property type="entry name" value="FPNCR"/>
</dbReference>
<dbReference type="SUPFAM" id="SSF63380">
    <property type="entry name" value="Riboflavin synthase domain-like"/>
    <property type="match status" value="1"/>
</dbReference>
<dbReference type="RefSeq" id="WP_008955270.1">
    <property type="nucleotide sequence ID" value="NZ_ACIS01000009.1"/>
</dbReference>
<dbReference type="InterPro" id="IPR001041">
    <property type="entry name" value="2Fe-2S_ferredoxin-type"/>
</dbReference>
<dbReference type="Gene3D" id="2.40.30.10">
    <property type="entry name" value="Translation factors"/>
    <property type="match status" value="1"/>
</dbReference>
<dbReference type="Pfam" id="PF00111">
    <property type="entry name" value="Fer2"/>
    <property type="match status" value="1"/>
</dbReference>
<dbReference type="GO" id="GO:0016491">
    <property type="term" value="F:oxidoreductase activity"/>
    <property type="evidence" value="ECO:0007669"/>
    <property type="project" value="InterPro"/>
</dbReference>
<dbReference type="Pfam" id="PF00175">
    <property type="entry name" value="NAD_binding_1"/>
    <property type="match status" value="1"/>
</dbReference>
<dbReference type="eggNOG" id="COG1018">
    <property type="taxonomic scope" value="Bacteria"/>
</dbReference>
<dbReference type="PANTHER" id="PTHR47354">
    <property type="entry name" value="NADH OXIDOREDUCTASE HCR"/>
    <property type="match status" value="1"/>
</dbReference>
<dbReference type="SUPFAM" id="SSF52343">
    <property type="entry name" value="Ferredoxin reductase-like, C-terminal NADP-linked domain"/>
    <property type="match status" value="1"/>
</dbReference>
<comment type="cofactor">
    <cofactor evidence="1">
        <name>FAD</name>
        <dbReference type="ChEBI" id="CHEBI:57692"/>
    </cofactor>
</comment>
<dbReference type="GO" id="GO:0051537">
    <property type="term" value="F:2 iron, 2 sulfur cluster binding"/>
    <property type="evidence" value="ECO:0007669"/>
    <property type="project" value="UniProtKB-KW"/>
</dbReference>
<evidence type="ECO:0000256" key="3">
    <source>
        <dbReference type="ARBA" id="ARBA00034078"/>
    </source>
</evidence>
<accession>B9Z7B5</accession>
<keyword evidence="2" id="KW-0479">Metal-binding</keyword>
<gene>
    <name evidence="6" type="ORF">FuraDRAFT_3251</name>
</gene>
<dbReference type="CDD" id="cd00207">
    <property type="entry name" value="fer2"/>
    <property type="match status" value="1"/>
</dbReference>
<comment type="cofactor">
    <cofactor evidence="3">
        <name>[2Fe-2S] cluster</name>
        <dbReference type="ChEBI" id="CHEBI:190135"/>
    </cofactor>
</comment>
<dbReference type="PROSITE" id="PS51085">
    <property type="entry name" value="2FE2S_FER_2"/>
    <property type="match status" value="1"/>
</dbReference>
<dbReference type="Proteomes" id="UP000003165">
    <property type="component" value="Unassembled WGS sequence"/>
</dbReference>
<dbReference type="InterPro" id="IPR001709">
    <property type="entry name" value="Flavoprot_Pyr_Nucl_cyt_Rdtase"/>
</dbReference>
<dbReference type="InterPro" id="IPR017927">
    <property type="entry name" value="FAD-bd_FR_type"/>
</dbReference>
<sequence>MARIELKDWPIPLENGGETVLETMIAHGVPFPYSCASGDCGACKGRVLCGEVAHDSATAGILSATERADGYVLACRCTPKGDLRIEALDELVALPAARRQRGWVVSRQHRQGDVVVLRVKPAKPVHYLAGQFFYLKFDNLPQRAYSVASLPGADELEFHVRLVEGGKTSSYVSRDNLVGSEVTVDGPHGHGYWRQNHGGPIVAIGGGTGLAPVLSIIGAALAANAHRHVHLYYAARVEADVYWEAELAALARQYPNLRVDCALSRAEPSEQGPLPRRYQRVTASLAQDWPSLAGAKLYIAGPPKMVEAVAVTARELGLAARDLHTDPFSDAADHKLDGAFTSGLRRFVGRWRRPPFELAGLATQEG</sequence>
<dbReference type="InterPro" id="IPR006058">
    <property type="entry name" value="2Fe2S_fd_BS"/>
</dbReference>
<dbReference type="AlphaFoldDB" id="B9Z7B5"/>
<dbReference type="PROSITE" id="PS51384">
    <property type="entry name" value="FAD_FR"/>
    <property type="match status" value="1"/>
</dbReference>
<proteinExistence type="predicted"/>
<dbReference type="eggNOG" id="COG0543">
    <property type="taxonomic scope" value="Bacteria"/>
</dbReference>
<keyword evidence="7" id="KW-1185">Reference proteome</keyword>
<dbReference type="InterPro" id="IPR008333">
    <property type="entry name" value="Cbr1-like_FAD-bd_dom"/>
</dbReference>
<organism evidence="6 7">
    <name type="scientific">Pseudogulbenkiania ferrooxidans 2002</name>
    <dbReference type="NCBI Taxonomy" id="279714"/>
    <lineage>
        <taxon>Bacteria</taxon>
        <taxon>Pseudomonadati</taxon>
        <taxon>Pseudomonadota</taxon>
        <taxon>Betaproteobacteria</taxon>
        <taxon>Neisseriales</taxon>
        <taxon>Chromobacteriaceae</taxon>
        <taxon>Pseudogulbenkiania</taxon>
    </lineage>
</organism>
<reference evidence="6 7" key="1">
    <citation type="submission" date="2009-02" db="EMBL/GenBank/DDBJ databases">
        <title>Sequencing of the draft genome and assembly of Lutiella nitroferrum 2002.</title>
        <authorList>
            <consortium name="US DOE Joint Genome Institute (JGI-PGF)"/>
            <person name="Lucas S."/>
            <person name="Copeland A."/>
            <person name="Lapidus A."/>
            <person name="Glavina del Rio T."/>
            <person name="Tice H."/>
            <person name="Bruce D."/>
            <person name="Goodwin L."/>
            <person name="Pitluck S."/>
            <person name="Larimer F."/>
            <person name="Land M.L."/>
            <person name="Hauser L."/>
            <person name="Coates J.D."/>
        </authorList>
    </citation>
    <scope>NUCLEOTIDE SEQUENCE [LARGE SCALE GENOMIC DNA]</scope>
    <source>
        <strain evidence="6 7">2002</strain>
    </source>
</reference>
<dbReference type="PANTHER" id="PTHR47354:SF5">
    <property type="entry name" value="PROTEIN RFBI"/>
    <property type="match status" value="1"/>
</dbReference>
<keyword evidence="2" id="KW-0408">Iron</keyword>
<keyword evidence="2" id="KW-0001">2Fe-2S</keyword>
<dbReference type="InterPro" id="IPR050415">
    <property type="entry name" value="MRET"/>
</dbReference>
<dbReference type="EMBL" id="ACIS01000009">
    <property type="protein sequence ID" value="EEG07430.1"/>
    <property type="molecule type" value="Genomic_DNA"/>
</dbReference>
<dbReference type="InterPro" id="IPR039261">
    <property type="entry name" value="FNR_nucleotide-bd"/>
</dbReference>
<dbReference type="InterPro" id="IPR012675">
    <property type="entry name" value="Beta-grasp_dom_sf"/>
</dbReference>
<dbReference type="Gene3D" id="3.40.50.80">
    <property type="entry name" value="Nucleotide-binding domain of ferredoxin-NADP reductase (FNR) module"/>
    <property type="match status" value="1"/>
</dbReference>
<dbReference type="InterPro" id="IPR036010">
    <property type="entry name" value="2Fe-2S_ferredoxin-like_sf"/>
</dbReference>
<evidence type="ECO:0000259" key="4">
    <source>
        <dbReference type="PROSITE" id="PS51085"/>
    </source>
</evidence>
<feature type="domain" description="2Fe-2S ferredoxin-type" evidence="4">
    <location>
        <begin position="2"/>
        <end position="91"/>
    </location>
</feature>
<dbReference type="Pfam" id="PF00970">
    <property type="entry name" value="FAD_binding_6"/>
    <property type="match status" value="1"/>
</dbReference>
<keyword evidence="2" id="KW-0411">Iron-sulfur</keyword>
<dbReference type="InterPro" id="IPR017938">
    <property type="entry name" value="Riboflavin_synthase-like_b-brl"/>
</dbReference>
<name>B9Z7B5_9NEIS</name>
<comment type="caution">
    <text evidence="6">The sequence shown here is derived from an EMBL/GenBank/DDBJ whole genome shotgun (WGS) entry which is preliminary data.</text>
</comment>
<protein>
    <submittedName>
        <fullName evidence="6">Oxidoreductase FAD/NAD(P)-binding domain protein</fullName>
    </submittedName>
</protein>
<feature type="domain" description="FAD-binding FR-type" evidence="5">
    <location>
        <begin position="97"/>
        <end position="194"/>
    </location>
</feature>
<evidence type="ECO:0000259" key="5">
    <source>
        <dbReference type="PROSITE" id="PS51384"/>
    </source>
</evidence>
<dbReference type="SUPFAM" id="SSF54292">
    <property type="entry name" value="2Fe-2S ferredoxin-like"/>
    <property type="match status" value="1"/>
</dbReference>
<dbReference type="Gene3D" id="3.10.20.30">
    <property type="match status" value="1"/>
</dbReference>
<evidence type="ECO:0000313" key="6">
    <source>
        <dbReference type="EMBL" id="EEG07430.1"/>
    </source>
</evidence>
<evidence type="ECO:0000256" key="2">
    <source>
        <dbReference type="ARBA" id="ARBA00022714"/>
    </source>
</evidence>
<dbReference type="PROSITE" id="PS00197">
    <property type="entry name" value="2FE2S_FER_1"/>
    <property type="match status" value="1"/>
</dbReference>